<name>A0A0R2JQ48_9LACO</name>
<reference evidence="7 8" key="1">
    <citation type="journal article" date="2015" name="Genome Announc.">
        <title>Expanding the biotechnology potential of lactobacilli through comparative genomics of 213 strains and associated genera.</title>
        <authorList>
            <person name="Sun Z."/>
            <person name="Harris H.M."/>
            <person name="McCann A."/>
            <person name="Guo C."/>
            <person name="Argimon S."/>
            <person name="Zhang W."/>
            <person name="Yang X."/>
            <person name="Jeffery I.B."/>
            <person name="Cooney J.C."/>
            <person name="Kagawa T.F."/>
            <person name="Liu W."/>
            <person name="Song Y."/>
            <person name="Salvetti E."/>
            <person name="Wrobel A."/>
            <person name="Rasinkangas P."/>
            <person name="Parkhill J."/>
            <person name="Rea M.C."/>
            <person name="O'Sullivan O."/>
            <person name="Ritari J."/>
            <person name="Douillard F.P."/>
            <person name="Paul Ross R."/>
            <person name="Yang R."/>
            <person name="Briner A.E."/>
            <person name="Felis G.E."/>
            <person name="de Vos W.M."/>
            <person name="Barrangou R."/>
            <person name="Klaenhammer T.R."/>
            <person name="Caufield P.W."/>
            <person name="Cui Y."/>
            <person name="Zhang H."/>
            <person name="O'Toole P.W."/>
        </authorList>
    </citation>
    <scope>NUCLEOTIDE SEQUENCE [LARGE SCALE GENOMIC DNA]</scope>
    <source>
        <strain evidence="7 8">DSM 20690</strain>
    </source>
</reference>
<dbReference type="CDD" id="cd00685">
    <property type="entry name" value="Trans_IPPS_HT"/>
    <property type="match status" value="1"/>
</dbReference>
<dbReference type="SUPFAM" id="SSF48576">
    <property type="entry name" value="Terpenoid synthases"/>
    <property type="match status" value="1"/>
</dbReference>
<dbReference type="InterPro" id="IPR000092">
    <property type="entry name" value="Polyprenyl_synt"/>
</dbReference>
<dbReference type="SFLD" id="SFLDS00005">
    <property type="entry name" value="Isoprenoid_Synthase_Type_I"/>
    <property type="match status" value="1"/>
</dbReference>
<dbReference type="GO" id="GO:0008299">
    <property type="term" value="P:isoprenoid biosynthetic process"/>
    <property type="evidence" value="ECO:0007669"/>
    <property type="project" value="InterPro"/>
</dbReference>
<dbReference type="OrthoDB" id="9805316at2"/>
<dbReference type="RefSeq" id="WP_054646465.1">
    <property type="nucleotide sequence ID" value="NZ_FUXS01000001.1"/>
</dbReference>
<evidence type="ECO:0000256" key="1">
    <source>
        <dbReference type="ARBA" id="ARBA00001946"/>
    </source>
</evidence>
<evidence type="ECO:0000313" key="8">
    <source>
        <dbReference type="Proteomes" id="UP000051565"/>
    </source>
</evidence>
<evidence type="ECO:0000313" key="7">
    <source>
        <dbReference type="EMBL" id="KRN79241.1"/>
    </source>
</evidence>
<keyword evidence="4" id="KW-0479">Metal-binding</keyword>
<accession>A0A0R2JQ48</accession>
<comment type="similarity">
    <text evidence="2 6">Belongs to the FPP/GGPP synthase family.</text>
</comment>
<dbReference type="STRING" id="53444.AYR59_06745"/>
<sequence length="322" mass="36608">MDLSLWENFTSLKEKLTETEIIMDNQIKVNIPEFNDGIKNLIDGNGKMLRSALLLLAANLGTKPDIDQQYEKAAASIEIIHLASLVHDDVIDESDLRRGKETLNFNFGIHNAVYLGDYLFTQYFELLLKYAPNFENLKYNVKVMEDLLAGELNQSVERYDVNRTENQYFKAIKGKTAELFRISMGEGAILSGGVQHQIALLEKIGLQIGMAFQIRDDLRDFEPDVETSKPTLNDVQSGIYTLPVIHALTTSYEEELEILLKKDQLNSADLEKVINIIEKSGGIDYARKVLQNFLDEAFSLLREIPDSSERTELEKVIHQLFS</sequence>
<comment type="cofactor">
    <cofactor evidence="1">
        <name>Mg(2+)</name>
        <dbReference type="ChEBI" id="CHEBI:18420"/>
    </cofactor>
</comment>
<dbReference type="AlphaFoldDB" id="A0A0R2JQ48"/>
<keyword evidence="5" id="KW-0460">Magnesium</keyword>
<evidence type="ECO:0000256" key="6">
    <source>
        <dbReference type="RuleBase" id="RU004466"/>
    </source>
</evidence>
<keyword evidence="3 6" id="KW-0808">Transferase</keyword>
<protein>
    <submittedName>
        <fullName evidence="7">Trans-hexaprenyltranstransferase, component II</fullName>
    </submittedName>
</protein>
<dbReference type="EMBL" id="JQBT01000032">
    <property type="protein sequence ID" value="KRN79241.1"/>
    <property type="molecule type" value="Genomic_DNA"/>
</dbReference>
<dbReference type="PROSITE" id="PS00723">
    <property type="entry name" value="POLYPRENYL_SYNTHASE_1"/>
    <property type="match status" value="1"/>
</dbReference>
<dbReference type="PROSITE" id="PS00444">
    <property type="entry name" value="POLYPRENYL_SYNTHASE_2"/>
    <property type="match status" value="1"/>
</dbReference>
<dbReference type="Gene3D" id="1.10.600.10">
    <property type="entry name" value="Farnesyl Diphosphate Synthase"/>
    <property type="match status" value="1"/>
</dbReference>
<gene>
    <name evidence="7" type="ORF">IV52_GL000649</name>
</gene>
<organism evidence="7 8">
    <name type="scientific">Fructilactobacillus lindneri DSM 20690 = JCM 11027</name>
    <dbReference type="NCBI Taxonomy" id="1122148"/>
    <lineage>
        <taxon>Bacteria</taxon>
        <taxon>Bacillati</taxon>
        <taxon>Bacillota</taxon>
        <taxon>Bacilli</taxon>
        <taxon>Lactobacillales</taxon>
        <taxon>Lactobacillaceae</taxon>
        <taxon>Fructilactobacillus</taxon>
    </lineage>
</organism>
<dbReference type="Proteomes" id="UP000051565">
    <property type="component" value="Unassembled WGS sequence"/>
</dbReference>
<dbReference type="PANTHER" id="PTHR12001:SF69">
    <property type="entry name" value="ALL TRANS-POLYPRENYL-DIPHOSPHATE SYNTHASE PDSS1"/>
    <property type="match status" value="1"/>
</dbReference>
<comment type="caution">
    <text evidence="7">The sequence shown here is derived from an EMBL/GenBank/DDBJ whole genome shotgun (WGS) entry which is preliminary data.</text>
</comment>
<evidence type="ECO:0000256" key="2">
    <source>
        <dbReference type="ARBA" id="ARBA00006706"/>
    </source>
</evidence>
<dbReference type="GO" id="GO:0004659">
    <property type="term" value="F:prenyltransferase activity"/>
    <property type="evidence" value="ECO:0007669"/>
    <property type="project" value="InterPro"/>
</dbReference>
<dbReference type="Pfam" id="PF00348">
    <property type="entry name" value="polyprenyl_synt"/>
    <property type="match status" value="1"/>
</dbReference>
<dbReference type="InterPro" id="IPR033749">
    <property type="entry name" value="Polyprenyl_synt_CS"/>
</dbReference>
<dbReference type="InterPro" id="IPR008949">
    <property type="entry name" value="Isoprenoid_synthase_dom_sf"/>
</dbReference>
<evidence type="ECO:0000256" key="3">
    <source>
        <dbReference type="ARBA" id="ARBA00022679"/>
    </source>
</evidence>
<proteinExistence type="inferred from homology"/>
<dbReference type="PANTHER" id="PTHR12001">
    <property type="entry name" value="GERANYLGERANYL PYROPHOSPHATE SYNTHASE"/>
    <property type="match status" value="1"/>
</dbReference>
<dbReference type="GO" id="GO:0046872">
    <property type="term" value="F:metal ion binding"/>
    <property type="evidence" value="ECO:0007669"/>
    <property type="project" value="UniProtKB-KW"/>
</dbReference>
<evidence type="ECO:0000256" key="5">
    <source>
        <dbReference type="ARBA" id="ARBA00022842"/>
    </source>
</evidence>
<dbReference type="PATRIC" id="fig|1122148.6.peg.671"/>
<evidence type="ECO:0000256" key="4">
    <source>
        <dbReference type="ARBA" id="ARBA00022723"/>
    </source>
</evidence>
<dbReference type="GeneID" id="61250538"/>
<keyword evidence="8" id="KW-1185">Reference proteome</keyword>